<dbReference type="InterPro" id="IPR027417">
    <property type="entry name" value="P-loop_NTPase"/>
</dbReference>
<dbReference type="PANTHER" id="PTHR42798:SF7">
    <property type="entry name" value="ALPHA-D-RIBOSE 1-METHYLPHOSPHONATE 5-TRIPHOSPHATE SYNTHASE SUBUNIT PHNL"/>
    <property type="match status" value="1"/>
</dbReference>
<dbReference type="PROSITE" id="PS50893">
    <property type="entry name" value="ABC_TRANSPORTER_2"/>
    <property type="match status" value="1"/>
</dbReference>
<feature type="domain" description="ABC transporter" evidence="6">
    <location>
        <begin position="5"/>
        <end position="244"/>
    </location>
</feature>
<keyword evidence="5" id="KW-0029">Amino-acid transport</keyword>
<dbReference type="InterPro" id="IPR017911">
    <property type="entry name" value="MacB-like_ATP-bd"/>
</dbReference>
<dbReference type="CDD" id="cd03255">
    <property type="entry name" value="ABC_MJ0796_LolCDE_FtsE"/>
    <property type="match status" value="1"/>
</dbReference>
<dbReference type="SUPFAM" id="SSF52540">
    <property type="entry name" value="P-loop containing nucleoside triphosphate hydrolases"/>
    <property type="match status" value="1"/>
</dbReference>
<dbReference type="Gene3D" id="3.40.50.300">
    <property type="entry name" value="P-loop containing nucleotide triphosphate hydrolases"/>
    <property type="match status" value="1"/>
</dbReference>
<dbReference type="GO" id="GO:0016887">
    <property type="term" value="F:ATP hydrolysis activity"/>
    <property type="evidence" value="ECO:0007669"/>
    <property type="project" value="InterPro"/>
</dbReference>
<dbReference type="InterPro" id="IPR003439">
    <property type="entry name" value="ABC_transporter-like_ATP-bd"/>
</dbReference>
<organism evidence="7 8">
    <name type="scientific">Enterococcus cecorum</name>
    <dbReference type="NCBI Taxonomy" id="44008"/>
    <lineage>
        <taxon>Bacteria</taxon>
        <taxon>Bacillati</taxon>
        <taxon>Bacillota</taxon>
        <taxon>Bacilli</taxon>
        <taxon>Lactobacillales</taxon>
        <taxon>Enterococcaceae</taxon>
        <taxon>Enterococcus</taxon>
    </lineage>
</organism>
<comment type="similarity">
    <text evidence="1">Belongs to the ABC transporter superfamily.</text>
</comment>
<dbReference type="SMART" id="SM00382">
    <property type="entry name" value="AAA"/>
    <property type="match status" value="1"/>
</dbReference>
<reference evidence="8" key="1">
    <citation type="submission" date="2017-04" db="EMBL/GenBank/DDBJ databases">
        <title>Function of individual gut microbiota members based on whole genome sequencing of pure cultures obtained from chicken caecum.</title>
        <authorList>
            <person name="Medvecky M."/>
            <person name="Cejkova D."/>
            <person name="Polansky O."/>
            <person name="Karasova D."/>
            <person name="Kubasova T."/>
            <person name="Cizek A."/>
            <person name="Rychlik I."/>
        </authorList>
    </citation>
    <scope>NUCLEOTIDE SEQUENCE [LARGE SCALE GENOMIC DNA]</scope>
    <source>
        <strain evidence="8">An144</strain>
    </source>
</reference>
<dbReference type="RefSeq" id="WP_087214546.1">
    <property type="nucleotide sequence ID" value="NZ_NFLC01000010.1"/>
</dbReference>
<name>A0A1Y4QYE0_9ENTE</name>
<evidence type="ECO:0000256" key="4">
    <source>
        <dbReference type="ARBA" id="ARBA00022840"/>
    </source>
</evidence>
<dbReference type="AlphaFoldDB" id="A0A1Y4QYE0"/>
<accession>A0A1Y4QYE0</accession>
<dbReference type="FunFam" id="3.40.50.300:FF:000032">
    <property type="entry name" value="Export ABC transporter ATP-binding protein"/>
    <property type="match status" value="1"/>
</dbReference>
<keyword evidence="2" id="KW-0813">Transport</keyword>
<protein>
    <submittedName>
        <fullName evidence="7">Multidrug ABC transporter ATP-binding protein</fullName>
    </submittedName>
</protein>
<dbReference type="GO" id="GO:0005524">
    <property type="term" value="F:ATP binding"/>
    <property type="evidence" value="ECO:0007669"/>
    <property type="project" value="UniProtKB-KW"/>
</dbReference>
<dbReference type="GO" id="GO:0022857">
    <property type="term" value="F:transmembrane transporter activity"/>
    <property type="evidence" value="ECO:0007669"/>
    <property type="project" value="UniProtKB-ARBA"/>
</dbReference>
<evidence type="ECO:0000256" key="1">
    <source>
        <dbReference type="ARBA" id="ARBA00005417"/>
    </source>
</evidence>
<proteinExistence type="inferred from homology"/>
<evidence type="ECO:0000256" key="5">
    <source>
        <dbReference type="ARBA" id="ARBA00022970"/>
    </source>
</evidence>
<evidence type="ECO:0000256" key="2">
    <source>
        <dbReference type="ARBA" id="ARBA00022448"/>
    </source>
</evidence>
<gene>
    <name evidence="7" type="ORF">B5E88_06225</name>
</gene>
<keyword evidence="3" id="KW-0547">Nucleotide-binding</keyword>
<dbReference type="GO" id="GO:0098796">
    <property type="term" value="C:membrane protein complex"/>
    <property type="evidence" value="ECO:0007669"/>
    <property type="project" value="UniProtKB-ARBA"/>
</dbReference>
<keyword evidence="4 7" id="KW-0067">ATP-binding</keyword>
<dbReference type="Pfam" id="PF00005">
    <property type="entry name" value="ABC_tran"/>
    <property type="match status" value="1"/>
</dbReference>
<evidence type="ECO:0000313" key="7">
    <source>
        <dbReference type="EMBL" id="OUQ10346.1"/>
    </source>
</evidence>
<dbReference type="Proteomes" id="UP000196074">
    <property type="component" value="Unassembled WGS sequence"/>
</dbReference>
<dbReference type="EMBL" id="NFLC01000010">
    <property type="protein sequence ID" value="OUQ10346.1"/>
    <property type="molecule type" value="Genomic_DNA"/>
</dbReference>
<dbReference type="GO" id="GO:0006865">
    <property type="term" value="P:amino acid transport"/>
    <property type="evidence" value="ECO:0007669"/>
    <property type="project" value="UniProtKB-KW"/>
</dbReference>
<dbReference type="PANTHER" id="PTHR42798">
    <property type="entry name" value="LIPOPROTEIN-RELEASING SYSTEM ATP-BINDING PROTEIN LOLD"/>
    <property type="match status" value="1"/>
</dbReference>
<evidence type="ECO:0000256" key="3">
    <source>
        <dbReference type="ARBA" id="ARBA00022741"/>
    </source>
</evidence>
<comment type="caution">
    <text evidence="7">The sequence shown here is derived from an EMBL/GenBank/DDBJ whole genome shotgun (WGS) entry which is preliminary data.</text>
</comment>
<dbReference type="InterPro" id="IPR003593">
    <property type="entry name" value="AAA+_ATPase"/>
</dbReference>
<sequence length="255" mass="28255">MNPVLQVKQVEKYFGRANNLTRALNQISFEVQPGEFVAIMGASGSGKTTLLNCIATIDQVSSGQIIVANQDITKLKGGKLNQFRQKQIGFVFQDFNLLDTMNAFEIIALALTIRNVPAKQVEEKVLKVASYLGITDILYKFPYEVSGGQKQRIAAARAIVADPAIVLADEPTGALDSKSARQMLEQFELLNERLNSTILMVTHDAFTASYTNRVLFVKDGQIFNEIYRGESSRKEFFDQIIEVVALLGGDVNDVR</sequence>
<evidence type="ECO:0000259" key="6">
    <source>
        <dbReference type="PROSITE" id="PS50893"/>
    </source>
</evidence>
<evidence type="ECO:0000313" key="8">
    <source>
        <dbReference type="Proteomes" id="UP000196074"/>
    </source>
</evidence>